<proteinExistence type="predicted"/>
<dbReference type="Gene3D" id="2.60.120.330">
    <property type="entry name" value="B-lactam Antibiotic, Isopenicillin N Synthase, Chain"/>
    <property type="match status" value="1"/>
</dbReference>
<dbReference type="Proteomes" id="UP001152561">
    <property type="component" value="Unassembled WGS sequence"/>
</dbReference>
<dbReference type="PANTHER" id="PTHR10209:SF590">
    <property type="entry name" value="2-OXOGLUTARATE (2OG) AND FE(II)-DEPENDENT OXYGENASE SUPERFAMILY PROTEIN"/>
    <property type="match status" value="1"/>
</dbReference>
<sequence length="76" mass="8512">MKDYHRRVLDAWIRQISLVALALELDEDFFHKAGACELQLSKQVVYGASAHSDYGMLTLLAIDGVGGLQVCQEKFK</sequence>
<evidence type="ECO:0000256" key="3">
    <source>
        <dbReference type="ARBA" id="ARBA00023004"/>
    </source>
</evidence>
<comment type="caution">
    <text evidence="4">The sequence shown here is derived from an EMBL/GenBank/DDBJ whole genome shotgun (WGS) entry which is preliminary data.</text>
</comment>
<evidence type="ECO:0000313" key="5">
    <source>
        <dbReference type="Proteomes" id="UP001152561"/>
    </source>
</evidence>
<name>A0A9Q1LVN9_9SOLA</name>
<dbReference type="SUPFAM" id="SSF51197">
    <property type="entry name" value="Clavaminate synthase-like"/>
    <property type="match status" value="1"/>
</dbReference>
<protein>
    <recommendedName>
        <fullName evidence="6">Isopenicillin N synthase-like Fe(2+) 2OG dioxygenase domain-containing protein</fullName>
    </recommendedName>
</protein>
<dbReference type="OrthoDB" id="1750554at2759"/>
<keyword evidence="5" id="KW-1185">Reference proteome</keyword>
<dbReference type="PANTHER" id="PTHR10209">
    <property type="entry name" value="OXIDOREDUCTASE, 2OG-FE II OXYGENASE FAMILY PROTEIN"/>
    <property type="match status" value="1"/>
</dbReference>
<accession>A0A9Q1LVN9</accession>
<dbReference type="EMBL" id="JAJAGQ010000014">
    <property type="protein sequence ID" value="KAJ8543533.1"/>
    <property type="molecule type" value="Genomic_DNA"/>
</dbReference>
<evidence type="ECO:0008006" key="6">
    <source>
        <dbReference type="Google" id="ProtNLM"/>
    </source>
</evidence>
<dbReference type="AlphaFoldDB" id="A0A9Q1LVN9"/>
<keyword evidence="2" id="KW-0560">Oxidoreductase</keyword>
<dbReference type="GO" id="GO:0016491">
    <property type="term" value="F:oxidoreductase activity"/>
    <property type="evidence" value="ECO:0007669"/>
    <property type="project" value="UniProtKB-KW"/>
</dbReference>
<keyword evidence="3" id="KW-0408">Iron</keyword>
<gene>
    <name evidence="4" type="ORF">K7X08_006056</name>
</gene>
<keyword evidence="1" id="KW-0479">Metal-binding</keyword>
<evidence type="ECO:0000313" key="4">
    <source>
        <dbReference type="EMBL" id="KAJ8543533.1"/>
    </source>
</evidence>
<dbReference type="InterPro" id="IPR027443">
    <property type="entry name" value="IPNS-like_sf"/>
</dbReference>
<evidence type="ECO:0000256" key="2">
    <source>
        <dbReference type="ARBA" id="ARBA00023002"/>
    </source>
</evidence>
<dbReference type="GO" id="GO:0046872">
    <property type="term" value="F:metal ion binding"/>
    <property type="evidence" value="ECO:0007669"/>
    <property type="project" value="UniProtKB-KW"/>
</dbReference>
<reference evidence="5" key="1">
    <citation type="journal article" date="2023" name="Proc. Natl. Acad. Sci. U.S.A.">
        <title>Genomic and structural basis for evolution of tropane alkaloid biosynthesis.</title>
        <authorList>
            <person name="Wanga Y.-J."/>
            <person name="Taina T."/>
            <person name="Yua J.-Y."/>
            <person name="Lia J."/>
            <person name="Xua B."/>
            <person name="Chenc J."/>
            <person name="D'Auriad J.C."/>
            <person name="Huanga J.-P."/>
            <person name="Huanga S.-X."/>
        </authorList>
    </citation>
    <scope>NUCLEOTIDE SEQUENCE [LARGE SCALE GENOMIC DNA]</scope>
    <source>
        <strain evidence="5">cv. KIB-2019</strain>
    </source>
</reference>
<evidence type="ECO:0000256" key="1">
    <source>
        <dbReference type="ARBA" id="ARBA00022723"/>
    </source>
</evidence>
<organism evidence="4 5">
    <name type="scientific">Anisodus acutangulus</name>
    <dbReference type="NCBI Taxonomy" id="402998"/>
    <lineage>
        <taxon>Eukaryota</taxon>
        <taxon>Viridiplantae</taxon>
        <taxon>Streptophyta</taxon>
        <taxon>Embryophyta</taxon>
        <taxon>Tracheophyta</taxon>
        <taxon>Spermatophyta</taxon>
        <taxon>Magnoliopsida</taxon>
        <taxon>eudicotyledons</taxon>
        <taxon>Gunneridae</taxon>
        <taxon>Pentapetalae</taxon>
        <taxon>asterids</taxon>
        <taxon>lamiids</taxon>
        <taxon>Solanales</taxon>
        <taxon>Solanaceae</taxon>
        <taxon>Solanoideae</taxon>
        <taxon>Hyoscyameae</taxon>
        <taxon>Anisodus</taxon>
    </lineage>
</organism>